<sequence>MYALRPKQKIKQRYKTYIGYTEILKKLLEQKNVHQIAVECFPGVDKKRLIREIKNQINKNILFFDTDEFYQKSESIEQILQPILTEDRVFGHFSSLDFTDFLQQDSLSKIADLDSKNIDKTVLLVGVGASQIIEADCVIYVSTTKWNIQLSLKAGTSNWLANNEKEDVLKKIKRSYYFEWPAADELKKKVLPNSHYFIDLSDSNHPKMMTSSDYIEVLKNFSNNPFRLVPYFDPGIWGGKWMQENFNVDKDKKNLAWCFDGVPEENSIIFDIGSVEFEVPGNDIYYFHPIDLLGEKVFGRYGSNFPIRFDFLDTMSGGNLSLQVHPTLDYAYRNFGLSYTQDESYYIMDCKENAYVYLGLKSGITKEAFVEALSVAQITGKLDVEKYINKIPVKKHDHFLIPAGTIHCSGKDCVVLEISATPNRFTFKLWDWGRVDDDGKPRPIHLDHGKNVINERMNTTKVWDELVNQTVVLETTEEYKVEKTGLHPLESIETWRLTIDSQIVQSVEESFNMLNLVEGTEVIIESPNKNFNSITLNYGETVIIPETLKEYTIRPTYEQETCKVMKAFVR</sequence>
<evidence type="ECO:0000313" key="1">
    <source>
        <dbReference type="EMBL" id="RCA10337.1"/>
    </source>
</evidence>
<comment type="caution">
    <text evidence="1">The sequence shown here is derived from an EMBL/GenBank/DDBJ whole genome shotgun (WGS) entry which is preliminary data.</text>
</comment>
<dbReference type="CDD" id="cd07010">
    <property type="entry name" value="cupin_PMI_type_I_N_bac"/>
    <property type="match status" value="1"/>
</dbReference>
<dbReference type="EMBL" id="LEPB01000004">
    <property type="protein sequence ID" value="RCA10337.1"/>
    <property type="molecule type" value="Genomic_DNA"/>
</dbReference>
<accession>A0A367CCF5</accession>
<reference evidence="1 2" key="1">
    <citation type="submission" date="2015-06" db="EMBL/GenBank/DDBJ databases">
        <title>The Genome Sequence of Enterococcus durans 4EA1.</title>
        <authorList>
            <consortium name="The Broad Institute Genomics Platform"/>
            <consortium name="The Broad Institute Genome Sequencing Center for Infectious Disease"/>
            <person name="Earl A.M."/>
            <person name="Van Tyne D."/>
            <person name="Lebreton F."/>
            <person name="Saavedra J.T."/>
            <person name="Gilmore M.S."/>
            <person name="Manson Mcguire A."/>
            <person name="Clock S."/>
            <person name="Crupain M."/>
            <person name="Rangan U."/>
            <person name="Young S."/>
            <person name="Abouelleil A."/>
            <person name="Cao P."/>
            <person name="Chapman S.B."/>
            <person name="Griggs A."/>
            <person name="Priest M."/>
            <person name="Shea T."/>
            <person name="Wortman J."/>
            <person name="Nusbaum C."/>
            <person name="Birren B."/>
        </authorList>
    </citation>
    <scope>NUCLEOTIDE SEQUENCE [LARGE SCALE GENOMIC DNA]</scope>
    <source>
        <strain evidence="1 2">4EA1</strain>
    </source>
</reference>
<evidence type="ECO:0000313" key="2">
    <source>
        <dbReference type="Proteomes" id="UP000252797"/>
    </source>
</evidence>
<dbReference type="InterPro" id="IPR051804">
    <property type="entry name" value="Carb_Metab_Reg_Kinase/Isom"/>
</dbReference>
<dbReference type="PANTHER" id="PTHR42742:SF3">
    <property type="entry name" value="FRUCTOKINASE"/>
    <property type="match status" value="1"/>
</dbReference>
<name>A0A367CCF5_9ENTE</name>
<dbReference type="InterPro" id="IPR011051">
    <property type="entry name" value="RmlC_Cupin_sf"/>
</dbReference>
<proteinExistence type="predicted"/>
<dbReference type="Gene3D" id="2.60.120.10">
    <property type="entry name" value="Jelly Rolls"/>
    <property type="match status" value="1"/>
</dbReference>
<protein>
    <submittedName>
        <fullName evidence="1">Uncharacterized protein</fullName>
    </submittedName>
</protein>
<dbReference type="RefSeq" id="WP_081134380.1">
    <property type="nucleotide sequence ID" value="NZ_CABGJE010000001.1"/>
</dbReference>
<dbReference type="Proteomes" id="UP000252797">
    <property type="component" value="Unassembled WGS sequence"/>
</dbReference>
<dbReference type="SUPFAM" id="SSF51182">
    <property type="entry name" value="RmlC-like cupins"/>
    <property type="match status" value="1"/>
</dbReference>
<dbReference type="PANTHER" id="PTHR42742">
    <property type="entry name" value="TRANSCRIPTIONAL REPRESSOR MPRA"/>
    <property type="match status" value="1"/>
</dbReference>
<dbReference type="AlphaFoldDB" id="A0A367CCF5"/>
<organism evidence="1 2">
    <name type="scientific">Enterococcus durans</name>
    <dbReference type="NCBI Taxonomy" id="53345"/>
    <lineage>
        <taxon>Bacteria</taxon>
        <taxon>Bacillati</taxon>
        <taxon>Bacillota</taxon>
        <taxon>Bacilli</taxon>
        <taxon>Lactobacillales</taxon>
        <taxon>Enterococcaceae</taxon>
        <taxon>Enterococcus</taxon>
    </lineage>
</organism>
<gene>
    <name evidence="1" type="ORF">EA71_01087</name>
</gene>
<dbReference type="InterPro" id="IPR014710">
    <property type="entry name" value="RmlC-like_jellyroll"/>
</dbReference>